<proteinExistence type="predicted"/>
<dbReference type="SUPFAM" id="SSF52833">
    <property type="entry name" value="Thioredoxin-like"/>
    <property type="match status" value="1"/>
</dbReference>
<dbReference type="InterPro" id="IPR036249">
    <property type="entry name" value="Thioredoxin-like_sf"/>
</dbReference>
<dbReference type="AlphaFoldDB" id="A0A935TBH7"/>
<dbReference type="Proteomes" id="UP000706151">
    <property type="component" value="Unassembled WGS sequence"/>
</dbReference>
<sequence length="158" mass="17899">MDLTPHQQSPAPAWPSAIVGEFLVVCLCAEWCGVCREYRSGFEELAAQFPAAGFYWLDIEVHAEELGDLEVENFPTLIIKRKKWVLFYGSMPPVPSHLRRTLGAFLQQSAEESQHYAMSSAERRCWQETPDLWRVDRDQLRSLCEHSDSASSAGPARA</sequence>
<organism evidence="2 3">
    <name type="scientific">Candidatus Accumulibacter affinis</name>
    <dbReference type="NCBI Taxonomy" id="2954384"/>
    <lineage>
        <taxon>Bacteria</taxon>
        <taxon>Pseudomonadati</taxon>
        <taxon>Pseudomonadota</taxon>
        <taxon>Betaproteobacteria</taxon>
        <taxon>Candidatus Accumulibacter</taxon>
    </lineage>
</organism>
<dbReference type="InterPro" id="IPR013766">
    <property type="entry name" value="Thioredoxin_domain"/>
</dbReference>
<dbReference type="EMBL" id="JADJOT010000013">
    <property type="protein sequence ID" value="MBK7956573.1"/>
    <property type="molecule type" value="Genomic_DNA"/>
</dbReference>
<dbReference type="Pfam" id="PF00085">
    <property type="entry name" value="Thioredoxin"/>
    <property type="match status" value="1"/>
</dbReference>
<gene>
    <name evidence="2" type="ORF">IPK02_23050</name>
</gene>
<comment type="caution">
    <text evidence="2">The sequence shown here is derived from an EMBL/GenBank/DDBJ whole genome shotgun (WGS) entry which is preliminary data.</text>
</comment>
<feature type="domain" description="Thioredoxin" evidence="1">
    <location>
        <begin position="3"/>
        <end position="107"/>
    </location>
</feature>
<accession>A0A935TBH7</accession>
<reference evidence="2 3" key="1">
    <citation type="submission" date="2020-10" db="EMBL/GenBank/DDBJ databases">
        <title>Connecting structure to function with the recovery of over 1000 high-quality activated sludge metagenome-assembled genomes encoding full-length rRNA genes using long-read sequencing.</title>
        <authorList>
            <person name="Singleton C.M."/>
            <person name="Petriglieri F."/>
            <person name="Kristensen J.M."/>
            <person name="Kirkegaard R.H."/>
            <person name="Michaelsen T.Y."/>
            <person name="Andersen M.H."/>
            <person name="Karst S.M."/>
            <person name="Dueholm M.S."/>
            <person name="Nielsen P.H."/>
            <person name="Albertsen M."/>
        </authorList>
    </citation>
    <scope>NUCLEOTIDE SEQUENCE [LARGE SCALE GENOMIC DNA]</scope>
    <source>
        <strain evidence="2">Fred_18-Q3-R57-64_BAT3C.720</strain>
    </source>
</reference>
<dbReference type="PROSITE" id="PS51352">
    <property type="entry name" value="THIOREDOXIN_2"/>
    <property type="match status" value="1"/>
</dbReference>
<evidence type="ECO:0000259" key="1">
    <source>
        <dbReference type="PROSITE" id="PS51352"/>
    </source>
</evidence>
<name>A0A935TBH7_9PROT</name>
<evidence type="ECO:0000313" key="3">
    <source>
        <dbReference type="Proteomes" id="UP000706151"/>
    </source>
</evidence>
<evidence type="ECO:0000313" key="2">
    <source>
        <dbReference type="EMBL" id="MBK7956573.1"/>
    </source>
</evidence>
<protein>
    <submittedName>
        <fullName evidence="2">Thioredoxin family protein</fullName>
    </submittedName>
</protein>
<dbReference type="Gene3D" id="3.40.30.10">
    <property type="entry name" value="Glutaredoxin"/>
    <property type="match status" value="1"/>
</dbReference>
<dbReference type="CDD" id="cd02947">
    <property type="entry name" value="TRX_family"/>
    <property type="match status" value="1"/>
</dbReference>